<proteinExistence type="predicted"/>
<sequence length="274" mass="29358">MGIICSNTLSTPSSSMKSTTPSAGSGGGNYIHVIASGGAAPKDITIHEASDDIQNTNYPPIYESHFSKLLIPHTLLQERTAQIASHIHNTYDHNEALLIICVLKGSSPFFHLLLQELSGLCHPYMIDFIKVKSYEGLNSSGTVQVGTAGGGGLPKSIQGRHVLIIEDIIDTGLTLSALIPKIKEEKPKSVKVCSMLVKRLGEKEETTDKLDHVLGTNESSGGCAGIDWNLIGFSIPDIFVVGCGLDFNEMYRDLMDLYILGPIGIEGGGYGEDV</sequence>
<dbReference type="GO" id="GO:0032264">
    <property type="term" value="P:IMP salvage"/>
    <property type="evidence" value="ECO:0007669"/>
    <property type="project" value="TreeGrafter"/>
</dbReference>
<reference evidence="3" key="1">
    <citation type="submission" date="2021-01" db="EMBL/GenBank/DDBJ databases">
        <authorList>
            <person name="Corre E."/>
            <person name="Pelletier E."/>
            <person name="Niang G."/>
            <person name="Scheremetjew M."/>
            <person name="Finn R."/>
            <person name="Kale V."/>
            <person name="Holt S."/>
            <person name="Cochrane G."/>
            <person name="Meng A."/>
            <person name="Brown T."/>
            <person name="Cohen L."/>
        </authorList>
    </citation>
    <scope>NUCLEOTIDE SEQUENCE</scope>
    <source>
        <strain evidence="3">MM31A-1</strain>
    </source>
</reference>
<protein>
    <recommendedName>
        <fullName evidence="2">Phosphoribosyltransferase domain-containing protein</fullName>
    </recommendedName>
</protein>
<dbReference type="GO" id="GO:0004422">
    <property type="term" value="F:hypoxanthine phosphoribosyltransferase activity"/>
    <property type="evidence" value="ECO:0007669"/>
    <property type="project" value="TreeGrafter"/>
</dbReference>
<dbReference type="GO" id="GO:0032263">
    <property type="term" value="P:GMP salvage"/>
    <property type="evidence" value="ECO:0007669"/>
    <property type="project" value="TreeGrafter"/>
</dbReference>
<dbReference type="GO" id="GO:0006178">
    <property type="term" value="P:guanine salvage"/>
    <property type="evidence" value="ECO:0007669"/>
    <property type="project" value="TreeGrafter"/>
</dbReference>
<gene>
    <name evidence="3" type="ORF">CDEB00056_LOCUS5356</name>
</gene>
<feature type="region of interest" description="Disordered" evidence="1">
    <location>
        <begin position="1"/>
        <end position="24"/>
    </location>
</feature>
<evidence type="ECO:0000259" key="2">
    <source>
        <dbReference type="Pfam" id="PF00156"/>
    </source>
</evidence>
<dbReference type="GO" id="GO:0000287">
    <property type="term" value="F:magnesium ion binding"/>
    <property type="evidence" value="ECO:0007669"/>
    <property type="project" value="TreeGrafter"/>
</dbReference>
<dbReference type="PANTHER" id="PTHR43340:SF1">
    <property type="entry name" value="HYPOXANTHINE PHOSPHORIBOSYLTRANSFERASE"/>
    <property type="match status" value="1"/>
</dbReference>
<name>A0A7S3PZA6_9STRA</name>
<dbReference type="EMBL" id="HBIO01007201">
    <property type="protein sequence ID" value="CAE0460515.1"/>
    <property type="molecule type" value="Transcribed_RNA"/>
</dbReference>
<dbReference type="AlphaFoldDB" id="A0A7S3PZA6"/>
<dbReference type="GO" id="GO:0005829">
    <property type="term" value="C:cytosol"/>
    <property type="evidence" value="ECO:0007669"/>
    <property type="project" value="TreeGrafter"/>
</dbReference>
<dbReference type="GO" id="GO:0046100">
    <property type="term" value="P:hypoxanthine metabolic process"/>
    <property type="evidence" value="ECO:0007669"/>
    <property type="project" value="TreeGrafter"/>
</dbReference>
<feature type="compositionally biased region" description="Low complexity" evidence="1">
    <location>
        <begin position="1"/>
        <end position="23"/>
    </location>
</feature>
<dbReference type="Gene3D" id="3.40.50.2020">
    <property type="match status" value="1"/>
</dbReference>
<dbReference type="CDD" id="cd06223">
    <property type="entry name" value="PRTases_typeI"/>
    <property type="match status" value="1"/>
</dbReference>
<accession>A0A7S3PZA6</accession>
<evidence type="ECO:0000313" key="3">
    <source>
        <dbReference type="EMBL" id="CAE0460515.1"/>
    </source>
</evidence>
<dbReference type="PANTHER" id="PTHR43340">
    <property type="entry name" value="HYPOXANTHINE-GUANINE PHOSPHORIBOSYLTRANSFERASE"/>
    <property type="match status" value="1"/>
</dbReference>
<organism evidence="3">
    <name type="scientific">Chaetoceros debilis</name>
    <dbReference type="NCBI Taxonomy" id="122233"/>
    <lineage>
        <taxon>Eukaryota</taxon>
        <taxon>Sar</taxon>
        <taxon>Stramenopiles</taxon>
        <taxon>Ochrophyta</taxon>
        <taxon>Bacillariophyta</taxon>
        <taxon>Coscinodiscophyceae</taxon>
        <taxon>Chaetocerotophycidae</taxon>
        <taxon>Chaetocerotales</taxon>
        <taxon>Chaetocerotaceae</taxon>
        <taxon>Chaetoceros</taxon>
    </lineage>
</organism>
<dbReference type="InterPro" id="IPR050408">
    <property type="entry name" value="HGPRT"/>
</dbReference>
<dbReference type="SUPFAM" id="SSF53271">
    <property type="entry name" value="PRTase-like"/>
    <property type="match status" value="1"/>
</dbReference>
<dbReference type="InterPro" id="IPR029057">
    <property type="entry name" value="PRTase-like"/>
</dbReference>
<dbReference type="InterPro" id="IPR000836">
    <property type="entry name" value="PRTase_dom"/>
</dbReference>
<dbReference type="Pfam" id="PF00156">
    <property type="entry name" value="Pribosyltran"/>
    <property type="match status" value="1"/>
</dbReference>
<evidence type="ECO:0000256" key="1">
    <source>
        <dbReference type="SAM" id="MobiDB-lite"/>
    </source>
</evidence>
<feature type="domain" description="Phosphoribosyltransferase" evidence="2">
    <location>
        <begin position="80"/>
        <end position="207"/>
    </location>
</feature>